<dbReference type="CDD" id="cd00190">
    <property type="entry name" value="Tryp_SPc"/>
    <property type="match status" value="1"/>
</dbReference>
<dbReference type="InterPro" id="IPR043504">
    <property type="entry name" value="Peptidase_S1_PA_chymotrypsin"/>
</dbReference>
<organism evidence="9 10">
    <name type="scientific">Beauveria brongniartii RCEF 3172</name>
    <dbReference type="NCBI Taxonomy" id="1081107"/>
    <lineage>
        <taxon>Eukaryota</taxon>
        <taxon>Fungi</taxon>
        <taxon>Dikarya</taxon>
        <taxon>Ascomycota</taxon>
        <taxon>Pezizomycotina</taxon>
        <taxon>Sordariomycetes</taxon>
        <taxon>Hypocreomycetidae</taxon>
        <taxon>Hypocreales</taxon>
        <taxon>Cordycipitaceae</taxon>
        <taxon>Beauveria</taxon>
        <taxon>Beauveria brongniartii</taxon>
    </lineage>
</organism>
<evidence type="ECO:0000313" key="10">
    <source>
        <dbReference type="Proteomes" id="UP000076863"/>
    </source>
</evidence>
<keyword evidence="4 6" id="KW-0720">Serine protease</keyword>
<dbReference type="EMBL" id="AZHA01000131">
    <property type="protein sequence ID" value="KZZ92219.1"/>
    <property type="molecule type" value="Genomic_DNA"/>
</dbReference>
<dbReference type="InterPro" id="IPR001314">
    <property type="entry name" value="Peptidase_S1A"/>
</dbReference>
<dbReference type="Proteomes" id="UP000076863">
    <property type="component" value="Unassembled WGS sequence"/>
</dbReference>
<accession>A0A167Z625</accession>
<dbReference type="GO" id="GO:0004252">
    <property type="term" value="F:serine-type endopeptidase activity"/>
    <property type="evidence" value="ECO:0007669"/>
    <property type="project" value="InterPro"/>
</dbReference>
<dbReference type="InterPro" id="IPR009003">
    <property type="entry name" value="Peptidase_S1_PA"/>
</dbReference>
<feature type="chain" id="PRO_5007894906" evidence="7">
    <location>
        <begin position="17"/>
        <end position="255"/>
    </location>
</feature>
<keyword evidence="7" id="KW-0732">Signal</keyword>
<evidence type="ECO:0000313" key="9">
    <source>
        <dbReference type="EMBL" id="KZZ92219.1"/>
    </source>
</evidence>
<feature type="domain" description="Peptidase S1" evidence="8">
    <location>
        <begin position="29"/>
        <end position="254"/>
    </location>
</feature>
<dbReference type="Pfam" id="PF00089">
    <property type="entry name" value="Trypsin"/>
    <property type="match status" value="1"/>
</dbReference>
<dbReference type="PROSITE" id="PS00134">
    <property type="entry name" value="TRYPSIN_HIS"/>
    <property type="match status" value="1"/>
</dbReference>
<feature type="signal peptide" evidence="7">
    <location>
        <begin position="1"/>
        <end position="16"/>
    </location>
</feature>
<evidence type="ECO:0000259" key="8">
    <source>
        <dbReference type="PROSITE" id="PS50240"/>
    </source>
</evidence>
<evidence type="ECO:0000256" key="7">
    <source>
        <dbReference type="SAM" id="SignalP"/>
    </source>
</evidence>
<dbReference type="GO" id="GO:0006508">
    <property type="term" value="P:proteolysis"/>
    <property type="evidence" value="ECO:0007669"/>
    <property type="project" value="UniProtKB-KW"/>
</dbReference>
<dbReference type="FunFam" id="2.40.10.10:FF:000077">
    <property type="entry name" value="Predicted protein"/>
    <property type="match status" value="1"/>
</dbReference>
<evidence type="ECO:0000256" key="6">
    <source>
        <dbReference type="RuleBase" id="RU363034"/>
    </source>
</evidence>
<dbReference type="PANTHER" id="PTHR24276">
    <property type="entry name" value="POLYSERASE-RELATED"/>
    <property type="match status" value="1"/>
</dbReference>
<keyword evidence="2 6" id="KW-0645">Protease</keyword>
<dbReference type="InterPro" id="IPR050430">
    <property type="entry name" value="Peptidase_S1"/>
</dbReference>
<evidence type="ECO:0000256" key="4">
    <source>
        <dbReference type="ARBA" id="ARBA00022825"/>
    </source>
</evidence>
<evidence type="ECO:0000256" key="3">
    <source>
        <dbReference type="ARBA" id="ARBA00022801"/>
    </source>
</evidence>
<comment type="similarity">
    <text evidence="1">Belongs to the peptidase S1 family.</text>
</comment>
<dbReference type="SUPFAM" id="SSF50494">
    <property type="entry name" value="Trypsin-like serine proteases"/>
    <property type="match status" value="1"/>
</dbReference>
<name>A0A167Z625_9HYPO</name>
<dbReference type="PRINTS" id="PR00722">
    <property type="entry name" value="CHYMOTRYPSIN"/>
</dbReference>
<dbReference type="AlphaFoldDB" id="A0A167Z625"/>
<dbReference type="OrthoDB" id="6380398at2759"/>
<dbReference type="Gene3D" id="2.40.10.10">
    <property type="entry name" value="Trypsin-like serine proteases"/>
    <property type="match status" value="2"/>
</dbReference>
<proteinExistence type="inferred from homology"/>
<protein>
    <submittedName>
        <fullName evidence="9">Trypsin-like serine protease</fullName>
    </submittedName>
</protein>
<evidence type="ECO:0000256" key="1">
    <source>
        <dbReference type="ARBA" id="ARBA00007664"/>
    </source>
</evidence>
<evidence type="ECO:0000256" key="5">
    <source>
        <dbReference type="ARBA" id="ARBA00023157"/>
    </source>
</evidence>
<evidence type="ECO:0000256" key="2">
    <source>
        <dbReference type="ARBA" id="ARBA00022670"/>
    </source>
</evidence>
<keyword evidence="5" id="KW-1015">Disulfide bond</keyword>
<keyword evidence="3 6" id="KW-0378">Hydrolase</keyword>
<reference evidence="9 10" key="1">
    <citation type="journal article" date="2016" name="Genome Biol. Evol.">
        <title>Divergent and convergent evolution of fungal pathogenicity.</title>
        <authorList>
            <person name="Shang Y."/>
            <person name="Xiao G."/>
            <person name="Zheng P."/>
            <person name="Cen K."/>
            <person name="Zhan S."/>
            <person name="Wang C."/>
        </authorList>
    </citation>
    <scope>NUCLEOTIDE SEQUENCE [LARGE SCALE GENOMIC DNA]</scope>
    <source>
        <strain evidence="9 10">RCEF 3172</strain>
    </source>
</reference>
<dbReference type="InterPro" id="IPR018114">
    <property type="entry name" value="TRYPSIN_HIS"/>
</dbReference>
<comment type="caution">
    <text evidence="9">The sequence shown here is derived from an EMBL/GenBank/DDBJ whole genome shotgun (WGS) entry which is preliminary data.</text>
</comment>
<sequence length="255" mass="26641">MRNQLALVTFASQVAAFAVPSASTTSAAIIGGVAVKIEDFPYQVDLRVNDMGHCGGTIISDRYVLTAAHCTFSYAGQLNIRVGSATNGTGTNYNVTRAVEHPKYKGNNTYYYDAAILEISPPINFGTGVQAIPLADVEPAVGTDSVVSGWGTVTPGEQDHPTALQAVHVPIYDHNTCKKDNAEVHPVTADMICAGYPDGKKDSCQGDSGGPLVTGGKIVGIVSWGNGCAQPKFPGVYSSVASAEVRSFIKNTTGL</sequence>
<dbReference type="PROSITE" id="PS00135">
    <property type="entry name" value="TRYPSIN_SER"/>
    <property type="match status" value="1"/>
</dbReference>
<dbReference type="InterPro" id="IPR001254">
    <property type="entry name" value="Trypsin_dom"/>
</dbReference>
<dbReference type="PANTHER" id="PTHR24276:SF91">
    <property type="entry name" value="AT26814P-RELATED"/>
    <property type="match status" value="1"/>
</dbReference>
<dbReference type="PROSITE" id="PS50240">
    <property type="entry name" value="TRYPSIN_DOM"/>
    <property type="match status" value="1"/>
</dbReference>
<dbReference type="SMART" id="SM00020">
    <property type="entry name" value="Tryp_SPc"/>
    <property type="match status" value="1"/>
</dbReference>
<gene>
    <name evidence="9" type="ORF">BBO_09554</name>
</gene>
<keyword evidence="10" id="KW-1185">Reference proteome</keyword>
<dbReference type="InterPro" id="IPR033116">
    <property type="entry name" value="TRYPSIN_SER"/>
</dbReference>